<gene>
    <name evidence="6" type="ORF">ETD86_03195</name>
</gene>
<evidence type="ECO:0000256" key="1">
    <source>
        <dbReference type="ARBA" id="ARBA00023002"/>
    </source>
</evidence>
<dbReference type="GO" id="GO:0050660">
    <property type="term" value="F:flavin adenine dinucleotide binding"/>
    <property type="evidence" value="ECO:0007669"/>
    <property type="project" value="InterPro"/>
</dbReference>
<name>A0A5S4FXE8_9ACTN</name>
<dbReference type="InterPro" id="IPR036250">
    <property type="entry name" value="AcylCo_DH-like_C"/>
</dbReference>
<feature type="domain" description="Acyl-CoA dehydrogenase C-terminal" evidence="5">
    <location>
        <begin position="289"/>
        <end position="422"/>
    </location>
</feature>
<evidence type="ECO:0000313" key="7">
    <source>
        <dbReference type="Proteomes" id="UP000309128"/>
    </source>
</evidence>
<sequence>MPRPVRRRLTEPGHAGRWVWARRPARRATRVPALHARANPFSDARSTGRPQPMTVASTAPSPTQLLSNAEELVPKLRGRASKTEELRQLPDATVSDFAAAGFFTAMLPAALGGSEIDLTTFVKIVRTLSRGDASAGWVGAFLMSHGLMLARYGQEAQADFFNGRPYALAAAAATPPGTAEPTEGGYRVTGRWRFGSGVMHAGWVLVSADSPTGPLSVALPIDEVTIVDTWHVPGMRGTGSNDIVADAVFVPAHRTIDFGLLSSDCAPAAALHPGYALLAYPLNRVLPVIHAAVGLGTADAALELFRANIGKRIRPQTRGRVVDEPLVRSAYAKAWDLLHVAGLQLHDAIALTDALYGPAHAREATLEDRAAINLGVTGSGTKAFAAIDLVIQASGASIFRTGDPLDRICRDVQVMRNHASADFTSMSAVAGGVLLGQGLGDFADPVF</sequence>
<dbReference type="GO" id="GO:0005737">
    <property type="term" value="C:cytoplasm"/>
    <property type="evidence" value="ECO:0007669"/>
    <property type="project" value="TreeGrafter"/>
</dbReference>
<dbReference type="AlphaFoldDB" id="A0A5S4FXE8"/>
<dbReference type="Pfam" id="PF08028">
    <property type="entry name" value="Acyl-CoA_dh_2"/>
    <property type="match status" value="1"/>
</dbReference>
<dbReference type="Gene3D" id="2.40.110.10">
    <property type="entry name" value="Butyryl-CoA Dehydrogenase, subunit A, domain 2"/>
    <property type="match status" value="1"/>
</dbReference>
<evidence type="ECO:0000259" key="4">
    <source>
        <dbReference type="Pfam" id="PF02771"/>
    </source>
</evidence>
<dbReference type="PANTHER" id="PTHR48083:SF19">
    <property type="entry name" value="FLAVIN-DEPENDENT MONOOXYGENASE, OXYGENASE SUBUNIT HSAA"/>
    <property type="match status" value="1"/>
</dbReference>
<evidence type="ECO:0000259" key="5">
    <source>
        <dbReference type="Pfam" id="PF08028"/>
    </source>
</evidence>
<dbReference type="SUPFAM" id="SSF56645">
    <property type="entry name" value="Acyl-CoA dehydrogenase NM domain-like"/>
    <property type="match status" value="1"/>
</dbReference>
<dbReference type="GO" id="GO:0033539">
    <property type="term" value="P:fatty acid beta-oxidation using acyl-CoA dehydrogenase"/>
    <property type="evidence" value="ECO:0007669"/>
    <property type="project" value="TreeGrafter"/>
</dbReference>
<reference evidence="6 7" key="1">
    <citation type="submission" date="2019-05" db="EMBL/GenBank/DDBJ databases">
        <title>Draft genome sequence of Nonomuraea turkmeniaca DSM 43926.</title>
        <authorList>
            <person name="Saricaoglu S."/>
            <person name="Isik K."/>
        </authorList>
    </citation>
    <scope>NUCLEOTIDE SEQUENCE [LARGE SCALE GENOMIC DNA]</scope>
    <source>
        <strain evidence="6 7">DSM 43926</strain>
    </source>
</reference>
<dbReference type="PIRSF" id="PIRSF016578">
    <property type="entry name" value="HsaA"/>
    <property type="match status" value="1"/>
</dbReference>
<dbReference type="InterPro" id="IPR013107">
    <property type="entry name" value="Acyl-CoA_DH_C"/>
</dbReference>
<dbReference type="Gene3D" id="1.20.140.10">
    <property type="entry name" value="Butyryl-CoA Dehydrogenase, subunit A, domain 3"/>
    <property type="match status" value="1"/>
</dbReference>
<dbReference type="EMBL" id="VCKY01000006">
    <property type="protein sequence ID" value="TMR24944.1"/>
    <property type="molecule type" value="Genomic_DNA"/>
</dbReference>
<evidence type="ECO:0008006" key="8">
    <source>
        <dbReference type="Google" id="ProtNLM"/>
    </source>
</evidence>
<protein>
    <recommendedName>
        <fullName evidence="8">Acyl-CoA dehydrogenase</fullName>
    </recommendedName>
</protein>
<dbReference type="Gene3D" id="1.10.540.10">
    <property type="entry name" value="Acyl-CoA dehydrogenase/oxidase, N-terminal domain"/>
    <property type="match status" value="1"/>
</dbReference>
<evidence type="ECO:0000256" key="3">
    <source>
        <dbReference type="SAM" id="MobiDB-lite"/>
    </source>
</evidence>
<dbReference type="GO" id="GO:0003995">
    <property type="term" value="F:acyl-CoA dehydrogenase activity"/>
    <property type="evidence" value="ECO:0007669"/>
    <property type="project" value="TreeGrafter"/>
</dbReference>
<feature type="compositionally biased region" description="Polar residues" evidence="3">
    <location>
        <begin position="44"/>
        <end position="61"/>
    </location>
</feature>
<proteinExistence type="inferred from homology"/>
<comment type="similarity">
    <text evidence="2">Belongs to the HpaH/HsaA monooxygenase family.</text>
</comment>
<dbReference type="InterPro" id="IPR009100">
    <property type="entry name" value="AcylCoA_DH/oxidase_NM_dom_sf"/>
</dbReference>
<comment type="caution">
    <text evidence="6">The sequence shown here is derived from an EMBL/GenBank/DDBJ whole genome shotgun (WGS) entry which is preliminary data.</text>
</comment>
<dbReference type="OrthoDB" id="3404950at2"/>
<accession>A0A5S4FXE8</accession>
<organism evidence="6 7">
    <name type="scientific">Nonomuraea turkmeniaca</name>
    <dbReference type="NCBI Taxonomy" id="103838"/>
    <lineage>
        <taxon>Bacteria</taxon>
        <taxon>Bacillati</taxon>
        <taxon>Actinomycetota</taxon>
        <taxon>Actinomycetes</taxon>
        <taxon>Streptosporangiales</taxon>
        <taxon>Streptosporangiaceae</taxon>
        <taxon>Nonomuraea</taxon>
    </lineage>
</organism>
<dbReference type="InterPro" id="IPR037069">
    <property type="entry name" value="AcylCoA_DH/ox_N_sf"/>
</dbReference>
<dbReference type="Proteomes" id="UP000309128">
    <property type="component" value="Unassembled WGS sequence"/>
</dbReference>
<feature type="domain" description="Acyl-CoA dehydrogenase/oxidase N-terminal" evidence="4">
    <location>
        <begin position="77"/>
        <end position="158"/>
    </location>
</feature>
<evidence type="ECO:0000256" key="2">
    <source>
        <dbReference type="ARBA" id="ARBA00049661"/>
    </source>
</evidence>
<dbReference type="SUPFAM" id="SSF47203">
    <property type="entry name" value="Acyl-CoA dehydrogenase C-terminal domain-like"/>
    <property type="match status" value="1"/>
</dbReference>
<dbReference type="InterPro" id="IPR050741">
    <property type="entry name" value="Acyl-CoA_dehydrogenase"/>
</dbReference>
<keyword evidence="7" id="KW-1185">Reference proteome</keyword>
<dbReference type="InterPro" id="IPR013786">
    <property type="entry name" value="AcylCoA_DH/ox_N"/>
</dbReference>
<dbReference type="Pfam" id="PF02771">
    <property type="entry name" value="Acyl-CoA_dh_N"/>
    <property type="match status" value="1"/>
</dbReference>
<feature type="region of interest" description="Disordered" evidence="3">
    <location>
        <begin position="40"/>
        <end position="61"/>
    </location>
</feature>
<keyword evidence="1" id="KW-0560">Oxidoreductase</keyword>
<dbReference type="PANTHER" id="PTHR48083">
    <property type="entry name" value="MEDIUM-CHAIN SPECIFIC ACYL-COA DEHYDROGENASE, MITOCHONDRIAL-RELATED"/>
    <property type="match status" value="1"/>
</dbReference>
<dbReference type="GO" id="GO:0016712">
    <property type="term" value="F:oxidoreductase activity, acting on paired donors, with incorporation or reduction of molecular oxygen, reduced flavin or flavoprotein as one donor, and incorporation of one atom of oxygen"/>
    <property type="evidence" value="ECO:0007669"/>
    <property type="project" value="TreeGrafter"/>
</dbReference>
<evidence type="ECO:0000313" key="6">
    <source>
        <dbReference type="EMBL" id="TMR24944.1"/>
    </source>
</evidence>
<dbReference type="InterPro" id="IPR046373">
    <property type="entry name" value="Acyl-CoA_Oxase/DH_mid-dom_sf"/>
</dbReference>